<dbReference type="PANTHER" id="PTHR20836">
    <property type="entry name" value="DIHYDRODIPICOLINATE REDUCTASE"/>
    <property type="match status" value="1"/>
</dbReference>
<evidence type="ECO:0000256" key="4">
    <source>
        <dbReference type="ARBA" id="ARBA00022915"/>
    </source>
</evidence>
<dbReference type="InterPro" id="IPR036291">
    <property type="entry name" value="NAD(P)-bd_dom_sf"/>
</dbReference>
<comment type="caution">
    <text evidence="12">Was originally thought to be a dihydrodipicolinate reductase (DHDPR), catalyzing the conversion of dihydrodipicolinate to tetrahydrodipicolinate. However, it was shown in E.coli that the substrate of the enzymatic reaction is not dihydrodipicolinate (DHDP) but in fact (2S,4S)-4-hydroxy-2,3,4,5-tetrahydrodipicolinic acid (HTPA), the product released by the DapA-catalyzed reaction.</text>
</comment>
<evidence type="ECO:0000313" key="16">
    <source>
        <dbReference type="Proteomes" id="UP001519307"/>
    </source>
</evidence>
<dbReference type="EMBL" id="JAGGLM010000001">
    <property type="protein sequence ID" value="MBP2031829.1"/>
    <property type="molecule type" value="Genomic_DNA"/>
</dbReference>
<keyword evidence="5 12" id="KW-0560">Oxidoreductase</keyword>
<comment type="similarity">
    <text evidence="1 12">Belongs to the DapB family.</text>
</comment>
<dbReference type="SUPFAM" id="SSF55347">
    <property type="entry name" value="Glyceraldehyde-3-phosphate dehydrogenase-like, C-terminal domain"/>
    <property type="match status" value="1"/>
</dbReference>
<comment type="catalytic activity">
    <reaction evidence="10 12">
        <text>(S)-2,3,4,5-tetrahydrodipicolinate + NADP(+) + H2O = (2S,4S)-4-hydroxy-2,3,4,5-tetrahydrodipicolinate + NADPH + H(+)</text>
        <dbReference type="Rhea" id="RHEA:35331"/>
        <dbReference type="ChEBI" id="CHEBI:15377"/>
        <dbReference type="ChEBI" id="CHEBI:15378"/>
        <dbReference type="ChEBI" id="CHEBI:16845"/>
        <dbReference type="ChEBI" id="CHEBI:57783"/>
        <dbReference type="ChEBI" id="CHEBI:58349"/>
        <dbReference type="ChEBI" id="CHEBI:67139"/>
        <dbReference type="EC" id="1.17.1.8"/>
    </reaction>
</comment>
<evidence type="ECO:0000256" key="7">
    <source>
        <dbReference type="ARBA" id="ARBA00023154"/>
    </source>
</evidence>
<comment type="subunit">
    <text evidence="12">Homotetramer.</text>
</comment>
<dbReference type="CDD" id="cd02274">
    <property type="entry name" value="DHDPR_N"/>
    <property type="match status" value="1"/>
</dbReference>
<dbReference type="Proteomes" id="UP001519307">
    <property type="component" value="Unassembled WGS sequence"/>
</dbReference>
<name>A0ABS4KP63_9CLOT</name>
<keyword evidence="3 12" id="KW-0521">NADP</keyword>
<dbReference type="SUPFAM" id="SSF51735">
    <property type="entry name" value="NAD(P)-binding Rossmann-fold domains"/>
    <property type="match status" value="1"/>
</dbReference>
<evidence type="ECO:0000313" key="15">
    <source>
        <dbReference type="EMBL" id="MBP2031829.1"/>
    </source>
</evidence>
<keyword evidence="6 12" id="KW-0520">NAD</keyword>
<organism evidence="15 16">
    <name type="scientific">Clostridium algifaecis</name>
    <dbReference type="NCBI Taxonomy" id="1472040"/>
    <lineage>
        <taxon>Bacteria</taxon>
        <taxon>Bacillati</taxon>
        <taxon>Bacillota</taxon>
        <taxon>Clostridia</taxon>
        <taxon>Eubacteriales</taxon>
        <taxon>Clostridiaceae</taxon>
        <taxon>Clostridium</taxon>
    </lineage>
</organism>
<evidence type="ECO:0000256" key="8">
    <source>
        <dbReference type="ARBA" id="ARBA00037922"/>
    </source>
</evidence>
<comment type="catalytic activity">
    <reaction evidence="11 12">
        <text>(S)-2,3,4,5-tetrahydrodipicolinate + NAD(+) + H2O = (2S,4S)-4-hydroxy-2,3,4,5-tetrahydrodipicolinate + NADH + H(+)</text>
        <dbReference type="Rhea" id="RHEA:35323"/>
        <dbReference type="ChEBI" id="CHEBI:15377"/>
        <dbReference type="ChEBI" id="CHEBI:15378"/>
        <dbReference type="ChEBI" id="CHEBI:16845"/>
        <dbReference type="ChEBI" id="CHEBI:57540"/>
        <dbReference type="ChEBI" id="CHEBI:57945"/>
        <dbReference type="ChEBI" id="CHEBI:67139"/>
        <dbReference type="EC" id="1.17.1.8"/>
    </reaction>
</comment>
<comment type="pathway">
    <text evidence="8 12">Amino-acid biosynthesis; L-lysine biosynthesis via DAP pathway; (S)-tetrahydrodipicolinate from L-aspartate: step 4/4.</text>
</comment>
<keyword evidence="4 12" id="KW-0220">Diaminopimelate biosynthesis</keyword>
<feature type="binding site" evidence="12">
    <location>
        <position position="160"/>
    </location>
    <ligand>
        <name>(S)-2,3,4,5-tetrahydrodipicolinate</name>
        <dbReference type="ChEBI" id="CHEBI:16845"/>
    </ligand>
</feature>
<reference evidence="15 16" key="1">
    <citation type="submission" date="2021-03" db="EMBL/GenBank/DDBJ databases">
        <title>Genomic Encyclopedia of Type Strains, Phase IV (KMG-IV): sequencing the most valuable type-strain genomes for metagenomic binning, comparative biology and taxonomic classification.</title>
        <authorList>
            <person name="Goeker M."/>
        </authorList>
    </citation>
    <scope>NUCLEOTIDE SEQUENCE [LARGE SCALE GENOMIC DNA]</scope>
    <source>
        <strain evidence="15 16">DSM 28783</strain>
    </source>
</reference>
<gene>
    <name evidence="12" type="primary">dapB</name>
    <name evidence="15" type="ORF">J2Z42_000494</name>
</gene>
<feature type="binding site" evidence="12">
    <location>
        <begin position="169"/>
        <end position="170"/>
    </location>
    <ligand>
        <name>(S)-2,3,4,5-tetrahydrodipicolinate</name>
        <dbReference type="ChEBI" id="CHEBI:16845"/>
    </ligand>
</feature>
<dbReference type="PIRSF" id="PIRSF000161">
    <property type="entry name" value="DHPR"/>
    <property type="match status" value="1"/>
</dbReference>
<evidence type="ECO:0000256" key="9">
    <source>
        <dbReference type="ARBA" id="ARBA00038983"/>
    </source>
</evidence>
<dbReference type="Gene3D" id="3.30.360.10">
    <property type="entry name" value="Dihydrodipicolinate Reductase, domain 2"/>
    <property type="match status" value="1"/>
</dbReference>
<dbReference type="NCBIfam" id="TIGR00036">
    <property type="entry name" value="dapB"/>
    <property type="match status" value="1"/>
</dbReference>
<dbReference type="HAMAP" id="MF_00102">
    <property type="entry name" value="DapB"/>
    <property type="match status" value="1"/>
</dbReference>
<keyword evidence="12" id="KW-0963">Cytoplasm</keyword>
<dbReference type="EC" id="1.17.1.8" evidence="9 12"/>
<evidence type="ECO:0000256" key="5">
    <source>
        <dbReference type="ARBA" id="ARBA00023002"/>
    </source>
</evidence>
<evidence type="ECO:0000256" key="1">
    <source>
        <dbReference type="ARBA" id="ARBA00006642"/>
    </source>
</evidence>
<feature type="domain" description="Dihydrodipicolinate reductase N-terminal" evidence="13">
    <location>
        <begin position="2"/>
        <end position="129"/>
    </location>
</feature>
<comment type="function">
    <text evidence="12">Catalyzes the conversion of 4-hydroxy-tetrahydrodipicolinate (HTPA) to tetrahydrodipicolinate.</text>
</comment>
<keyword evidence="7 12" id="KW-0457">Lysine biosynthesis</keyword>
<dbReference type="InterPro" id="IPR023940">
    <property type="entry name" value="DHDPR_bac"/>
</dbReference>
<dbReference type="RefSeq" id="WP_209700755.1">
    <property type="nucleotide sequence ID" value="NZ_JAGGLM010000001.1"/>
</dbReference>
<keyword evidence="2 12" id="KW-0028">Amino-acid biosynthesis</keyword>
<comment type="caution">
    <text evidence="12">Lacks conserved residue(s) required for the propagation of feature annotation.</text>
</comment>
<protein>
    <recommendedName>
        <fullName evidence="9 12">4-hydroxy-tetrahydrodipicolinate reductase</fullName>
        <shortName evidence="12">HTPA reductase</shortName>
        <ecNumber evidence="9 12">1.17.1.8</ecNumber>
    </recommendedName>
</protein>
<sequence>MIKVGLIGLGRTGKCIANSILEQNNMEIVAAICSPQSIKKGMSLGALLGNKETNVKISSSDELETTIFKTKPDVVVDFSKPSATMKNSLILSKMKINMIIGTTGFVNEDINKLQDICYKFKNGMVYAPNITLGVNVIMLLSNIAATILNNYDFQILEIHHKDKKDAPSGTALKLSHEIKQGLEASGIYNKSVPINAIRAGSVVGKHEVFIIGDEDQIKISHESFSRKAFSAGAINAINYIYRKSGYYEMKDVLNLKNILSEYINGIGSQEVTNR</sequence>
<evidence type="ECO:0000256" key="2">
    <source>
        <dbReference type="ARBA" id="ARBA00022605"/>
    </source>
</evidence>
<evidence type="ECO:0000256" key="6">
    <source>
        <dbReference type="ARBA" id="ARBA00023027"/>
    </source>
</evidence>
<dbReference type="InterPro" id="IPR022663">
    <property type="entry name" value="DapB_C"/>
</dbReference>
<dbReference type="GO" id="GO:0008839">
    <property type="term" value="F:4-hydroxy-tetrahydrodipicolinate reductase"/>
    <property type="evidence" value="ECO:0007669"/>
    <property type="project" value="UniProtKB-EC"/>
</dbReference>
<comment type="subcellular location">
    <subcellularLocation>
        <location evidence="12">Cytoplasm</location>
    </subcellularLocation>
</comment>
<evidence type="ECO:0000256" key="12">
    <source>
        <dbReference type="HAMAP-Rule" id="MF_00102"/>
    </source>
</evidence>
<keyword evidence="16" id="KW-1185">Reference proteome</keyword>
<feature type="active site" description="Proton donor/acceptor" evidence="12">
    <location>
        <position position="159"/>
    </location>
</feature>
<evidence type="ECO:0000259" key="14">
    <source>
        <dbReference type="Pfam" id="PF05173"/>
    </source>
</evidence>
<feature type="binding site" evidence="12">
    <location>
        <begin position="101"/>
        <end position="103"/>
    </location>
    <ligand>
        <name>NAD(+)</name>
        <dbReference type="ChEBI" id="CHEBI:57540"/>
    </ligand>
</feature>
<feature type="binding site" evidence="12">
    <location>
        <position position="40"/>
    </location>
    <ligand>
        <name>NADP(+)</name>
        <dbReference type="ChEBI" id="CHEBI:58349"/>
    </ligand>
</feature>
<evidence type="ECO:0000259" key="13">
    <source>
        <dbReference type="Pfam" id="PF01113"/>
    </source>
</evidence>
<comment type="caution">
    <text evidence="15">The sequence shown here is derived from an EMBL/GenBank/DDBJ whole genome shotgun (WGS) entry which is preliminary data.</text>
</comment>
<feature type="domain" description="Dihydrodipicolinate reductase C-terminal" evidence="14">
    <location>
        <begin position="133"/>
        <end position="253"/>
    </location>
</feature>
<accession>A0ABS4KP63</accession>
<dbReference type="InterPro" id="IPR000846">
    <property type="entry name" value="DapB_N"/>
</dbReference>
<dbReference type="Pfam" id="PF05173">
    <property type="entry name" value="DapB_C"/>
    <property type="match status" value="1"/>
</dbReference>
<dbReference type="Gene3D" id="3.40.50.720">
    <property type="entry name" value="NAD(P)-binding Rossmann-like Domain"/>
    <property type="match status" value="1"/>
</dbReference>
<evidence type="ECO:0000256" key="11">
    <source>
        <dbReference type="ARBA" id="ARBA00049396"/>
    </source>
</evidence>
<evidence type="ECO:0000256" key="10">
    <source>
        <dbReference type="ARBA" id="ARBA00049080"/>
    </source>
</evidence>
<proteinExistence type="inferred from homology"/>
<evidence type="ECO:0000256" key="3">
    <source>
        <dbReference type="ARBA" id="ARBA00022857"/>
    </source>
</evidence>
<feature type="active site" description="Proton donor" evidence="12">
    <location>
        <position position="163"/>
    </location>
</feature>
<dbReference type="Pfam" id="PF01113">
    <property type="entry name" value="DapB_N"/>
    <property type="match status" value="1"/>
</dbReference>
<dbReference type="PANTHER" id="PTHR20836:SF0">
    <property type="entry name" value="4-HYDROXY-TETRAHYDRODIPICOLINATE REDUCTASE 1, CHLOROPLASTIC-RELATED"/>
    <property type="match status" value="1"/>
</dbReference>